<gene>
    <name evidence="2" type="ORF">U2F25_17270</name>
</gene>
<name>A0ABU5JFF8_9ACTN</name>
<proteinExistence type="predicted"/>
<accession>A0ABU5JFF8</accession>
<dbReference type="InterPro" id="IPR036513">
    <property type="entry name" value="STAS_dom_sf"/>
</dbReference>
<protein>
    <submittedName>
        <fullName evidence="2">MEDS domain-containing protein</fullName>
    </submittedName>
</protein>
<feature type="domain" description="MEDS" evidence="1">
    <location>
        <begin position="11"/>
        <end position="169"/>
    </location>
</feature>
<evidence type="ECO:0000313" key="2">
    <source>
        <dbReference type="EMBL" id="MDZ5491192.1"/>
    </source>
</evidence>
<dbReference type="EMBL" id="JAXOTQ010000020">
    <property type="protein sequence ID" value="MDZ5491192.1"/>
    <property type="molecule type" value="Genomic_DNA"/>
</dbReference>
<dbReference type="SUPFAM" id="SSF52091">
    <property type="entry name" value="SpoIIaa-like"/>
    <property type="match status" value="1"/>
</dbReference>
<dbReference type="Pfam" id="PF14417">
    <property type="entry name" value="MEDS"/>
    <property type="match status" value="1"/>
</dbReference>
<dbReference type="InterPro" id="IPR025847">
    <property type="entry name" value="MEDS_domain"/>
</dbReference>
<evidence type="ECO:0000313" key="3">
    <source>
        <dbReference type="Proteomes" id="UP001290101"/>
    </source>
</evidence>
<keyword evidence="3" id="KW-1185">Reference proteome</keyword>
<organism evidence="2 3">
    <name type="scientific">Micromonospora sicca</name>
    <dbReference type="NCBI Taxonomy" id="2202420"/>
    <lineage>
        <taxon>Bacteria</taxon>
        <taxon>Bacillati</taxon>
        <taxon>Actinomycetota</taxon>
        <taxon>Actinomycetes</taxon>
        <taxon>Micromonosporales</taxon>
        <taxon>Micromonosporaceae</taxon>
        <taxon>Micromonospora</taxon>
    </lineage>
</organism>
<reference evidence="2 3" key="1">
    <citation type="submission" date="2023-12" db="EMBL/GenBank/DDBJ databases">
        <title>Micromonospora sp. nov., isolated from Atacama Desert.</title>
        <authorList>
            <person name="Carro L."/>
            <person name="Golinska P."/>
            <person name="Klenk H.-P."/>
            <person name="Goodfellow M."/>
        </authorList>
    </citation>
    <scope>NUCLEOTIDE SEQUENCE [LARGE SCALE GENOMIC DNA]</scope>
    <source>
        <strain evidence="2 3">4G53</strain>
    </source>
</reference>
<dbReference type="Proteomes" id="UP001290101">
    <property type="component" value="Unassembled WGS sequence"/>
</dbReference>
<dbReference type="RefSeq" id="WP_322441212.1">
    <property type="nucleotide sequence ID" value="NZ_JAXOTQ010000020.1"/>
</dbReference>
<dbReference type="CDD" id="cd07043">
    <property type="entry name" value="STAS_anti-anti-sigma_factors"/>
    <property type="match status" value="1"/>
</dbReference>
<dbReference type="Gene3D" id="3.30.750.24">
    <property type="entry name" value="STAS domain"/>
    <property type="match status" value="1"/>
</dbReference>
<evidence type="ECO:0000259" key="1">
    <source>
        <dbReference type="Pfam" id="PF14417"/>
    </source>
</evidence>
<sequence length="339" mass="36762">MTSNAAPPAYDHLCWAYDDPAVLDSRAMAFLAAGLAAGERVWLAAPSRPGSLTHRLDGLPGLADALRTGAARMVPVDDAYRREEVIDPETQVRHYAAATADALADGYTGFRVAAETTSLVRTPAQRDAFTRYEHLIDRYMRVNPMSAICAYDRRELGEPAIAELACLHPETNADVLFRLYAADPDEGAVALAGELDPSNHRLFATALDRADPQPVDGRLVVDGTDLRFIDHRCLIHLGEHARRRGVTAVLRTSRSSAARLVELLDLPDVRVEVMRWGPVPPPATSATTTRPSCSTRTSTCSPWCCPSCSVASRPASRPWWASVGATPSWSGRPCPPARA</sequence>
<comment type="caution">
    <text evidence="2">The sequence shown here is derived from an EMBL/GenBank/DDBJ whole genome shotgun (WGS) entry which is preliminary data.</text>
</comment>